<name>A0A933NZ60_9HYPH</name>
<reference evidence="2" key="1">
    <citation type="submission" date="2020-07" db="EMBL/GenBank/DDBJ databases">
        <title>Huge and variable diversity of episymbiotic CPR bacteria and DPANN archaea in groundwater ecosystems.</title>
        <authorList>
            <person name="He C.Y."/>
            <person name="Keren R."/>
            <person name="Whittaker M."/>
            <person name="Farag I.F."/>
            <person name="Doudna J."/>
            <person name="Cate J.H.D."/>
            <person name="Banfield J.F."/>
        </authorList>
    </citation>
    <scope>NUCLEOTIDE SEQUENCE</scope>
    <source>
        <strain evidence="2">NC_groundwater_1586_Pr3_B-0.1um_66_15</strain>
    </source>
</reference>
<dbReference type="AlphaFoldDB" id="A0A933NZ60"/>
<feature type="signal peptide" evidence="1">
    <location>
        <begin position="1"/>
        <end position="26"/>
    </location>
</feature>
<organism evidence="2 3">
    <name type="scientific">Devosia nanyangense</name>
    <dbReference type="NCBI Taxonomy" id="1228055"/>
    <lineage>
        <taxon>Bacteria</taxon>
        <taxon>Pseudomonadati</taxon>
        <taxon>Pseudomonadota</taxon>
        <taxon>Alphaproteobacteria</taxon>
        <taxon>Hyphomicrobiales</taxon>
        <taxon>Devosiaceae</taxon>
        <taxon>Devosia</taxon>
    </lineage>
</organism>
<keyword evidence="1" id="KW-0732">Signal</keyword>
<evidence type="ECO:0000313" key="3">
    <source>
        <dbReference type="Proteomes" id="UP000782610"/>
    </source>
</evidence>
<evidence type="ECO:0000313" key="2">
    <source>
        <dbReference type="EMBL" id="MBI4922388.1"/>
    </source>
</evidence>
<accession>A0A933NZ60</accession>
<dbReference type="Proteomes" id="UP000782610">
    <property type="component" value="Unassembled WGS sequence"/>
</dbReference>
<feature type="chain" id="PRO_5038014222" evidence="1">
    <location>
        <begin position="27"/>
        <end position="101"/>
    </location>
</feature>
<protein>
    <submittedName>
        <fullName evidence="2">Uncharacterized protein</fullName>
    </submittedName>
</protein>
<proteinExistence type="predicted"/>
<sequence>MRSSRLLVALSVVALTTAAAPSSALAGNEGPYGILRMLANEGPYGARVAANEGPYGSEFAAKCLLHWTATCDAAFGIDAAHARAPISPNGEGLPLPWPFPW</sequence>
<gene>
    <name evidence="2" type="ORF">HY834_11610</name>
</gene>
<evidence type="ECO:0000256" key="1">
    <source>
        <dbReference type="SAM" id="SignalP"/>
    </source>
</evidence>
<comment type="caution">
    <text evidence="2">The sequence shown here is derived from an EMBL/GenBank/DDBJ whole genome shotgun (WGS) entry which is preliminary data.</text>
</comment>
<dbReference type="EMBL" id="JACRAF010000031">
    <property type="protein sequence ID" value="MBI4922388.1"/>
    <property type="molecule type" value="Genomic_DNA"/>
</dbReference>